<evidence type="ECO:0000313" key="5">
    <source>
        <dbReference type="Proteomes" id="UP000306340"/>
    </source>
</evidence>
<dbReference type="PROSITE" id="PS50042">
    <property type="entry name" value="CNMP_BINDING_3"/>
    <property type="match status" value="1"/>
</dbReference>
<feature type="transmembrane region" description="Helical" evidence="1">
    <location>
        <begin position="204"/>
        <end position="226"/>
    </location>
</feature>
<dbReference type="PROSITE" id="PS50801">
    <property type="entry name" value="STAS"/>
    <property type="match status" value="1"/>
</dbReference>
<gene>
    <name evidence="4" type="ORF">FAZ78_01065</name>
</gene>
<dbReference type="EMBL" id="SWAU01000004">
    <property type="protein sequence ID" value="TKA98355.1"/>
    <property type="molecule type" value="Genomic_DNA"/>
</dbReference>
<dbReference type="InterPro" id="IPR036513">
    <property type="entry name" value="STAS_dom_sf"/>
</dbReference>
<dbReference type="Pfam" id="PF00027">
    <property type="entry name" value="cNMP_binding"/>
    <property type="match status" value="1"/>
</dbReference>
<dbReference type="AlphaFoldDB" id="A0A4U0Z273"/>
<feature type="domain" description="Cyclic nucleotide-binding" evidence="2">
    <location>
        <begin position="615"/>
        <end position="701"/>
    </location>
</feature>
<evidence type="ECO:0000313" key="4">
    <source>
        <dbReference type="EMBL" id="TKA98355.1"/>
    </source>
</evidence>
<feature type="transmembrane region" description="Helical" evidence="1">
    <location>
        <begin position="51"/>
        <end position="72"/>
    </location>
</feature>
<dbReference type="SMART" id="SM00100">
    <property type="entry name" value="cNMP"/>
    <property type="match status" value="1"/>
</dbReference>
<feature type="transmembrane region" description="Helical" evidence="1">
    <location>
        <begin position="21"/>
        <end position="45"/>
    </location>
</feature>
<dbReference type="InterPro" id="IPR018488">
    <property type="entry name" value="cNMP-bd_CS"/>
</dbReference>
<evidence type="ECO:0000256" key="1">
    <source>
        <dbReference type="SAM" id="Phobius"/>
    </source>
</evidence>
<feature type="transmembrane region" description="Helical" evidence="1">
    <location>
        <begin position="343"/>
        <end position="375"/>
    </location>
</feature>
<sequence>MTISSSGAAPAAGLLSGTGRSILAGGILGFDMVGRAIAMAALLFSGALASGLVSAVVLMLGSSAAVIALSLLARGDEAAGVGAAQQGPLAALLPVFGLLSQNGAGLAPGAGAATAFVLLGVLSLATGLVLVVLALGNLGRFVRFLPYPVSSGFVAATGALLCASAVRMAWPAPGAAGELAYVPLGLTIATGLLALLGQRIAQEAGVMVALVAAVVIFHLGAGAIGLSDPLLHLPGLLPELPEPSLAIRPALPHLQLGAVDWSLILHSLPLVGAGVLIAVLGHYLNLNAIEMAGEADLDDRRATVLTGMANLGIGGLGGIPAYPSSSTTLSARMMGAGHPAFPLALLVMLGLAMALAGDVLAIVPGFVSGGLLLFIGGRVAWQWLVRPIGSLPWHEWLLSALIVAISLVFGILPAVAFGCLAASVLFVVSYGQLPVVRRAGSLAGFRSGVDRAASEAALLDAEAARVTVLQVEGFLFFGTADQLARRMRLALAPVDQGPEAGARTRFLVLDCRRLTGVDAAAVATLERQARRARSQGHLILLAGAPRALTEAVSRRGFDDPGKKAGLAVMPDLERALERVEDLILAGQSAPASDALSTLRSFTASEVEARALQARLQIRDLEPGAVLIRAGERSSEIFLLDQGRLGIYVSRPDGGRLRLRLIGAGSIVGEMALYLGLPRTADVIAEGPARVLVMTEAALADLAQDAPAELAAWHAVMAGALADKLSRTTRAFADFS</sequence>
<feature type="transmembrane region" description="Helical" evidence="1">
    <location>
        <begin position="396"/>
        <end position="428"/>
    </location>
</feature>
<proteinExistence type="predicted"/>
<dbReference type="CDD" id="cd07042">
    <property type="entry name" value="STAS_SulP_like_sulfate_transporter"/>
    <property type="match status" value="1"/>
</dbReference>
<feature type="domain" description="STAS" evidence="3">
    <location>
        <begin position="466"/>
        <end position="579"/>
    </location>
</feature>
<dbReference type="InterPro" id="IPR052706">
    <property type="entry name" value="Membrane-Transporter-like"/>
</dbReference>
<feature type="transmembrane region" description="Helical" evidence="1">
    <location>
        <begin position="111"/>
        <end position="135"/>
    </location>
</feature>
<dbReference type="PROSITE" id="PS00889">
    <property type="entry name" value="CNMP_BINDING_2"/>
    <property type="match status" value="1"/>
</dbReference>
<protein>
    <submittedName>
        <fullName evidence="4">Cyclic nucleotide-binding domain-containing protein</fullName>
    </submittedName>
</protein>
<dbReference type="PANTHER" id="PTHR43310">
    <property type="entry name" value="SULFATE TRANSPORTER YBAR-RELATED"/>
    <property type="match status" value="1"/>
</dbReference>
<dbReference type="Gene3D" id="3.30.750.24">
    <property type="entry name" value="STAS domain"/>
    <property type="match status" value="1"/>
</dbReference>
<feature type="transmembrane region" description="Helical" evidence="1">
    <location>
        <begin position="263"/>
        <end position="284"/>
    </location>
</feature>
<feature type="transmembrane region" description="Helical" evidence="1">
    <location>
        <begin position="304"/>
        <end position="323"/>
    </location>
</feature>
<keyword evidence="1" id="KW-1133">Transmembrane helix</keyword>
<accession>A0A4U0Z273</accession>
<dbReference type="InterPro" id="IPR014710">
    <property type="entry name" value="RmlC-like_jellyroll"/>
</dbReference>
<dbReference type="InterPro" id="IPR018490">
    <property type="entry name" value="cNMP-bd_dom_sf"/>
</dbReference>
<reference evidence="4 5" key="1">
    <citation type="submission" date="2019-04" db="EMBL/GenBank/DDBJ databases">
        <title>Crypto-aerobic microbial life in anoxic (sulfidic) marine sediments.</title>
        <authorList>
            <person name="Bhattacharya S."/>
            <person name="Roy C."/>
            <person name="Mondal N."/>
            <person name="Sarkar J."/>
            <person name="Mandal S."/>
            <person name="Rameez M.J."/>
            <person name="Ghosh W."/>
        </authorList>
    </citation>
    <scope>NUCLEOTIDE SEQUENCE [LARGE SCALE GENOMIC DNA]</scope>
    <source>
        <strain evidence="4 5">SBBC</strain>
    </source>
</reference>
<evidence type="ECO:0000259" key="3">
    <source>
        <dbReference type="PROSITE" id="PS50801"/>
    </source>
</evidence>
<feature type="transmembrane region" description="Helical" evidence="1">
    <location>
        <begin position="179"/>
        <end position="197"/>
    </location>
</feature>
<dbReference type="CDD" id="cd00038">
    <property type="entry name" value="CAP_ED"/>
    <property type="match status" value="1"/>
</dbReference>
<dbReference type="Pfam" id="PF01740">
    <property type="entry name" value="STAS"/>
    <property type="match status" value="1"/>
</dbReference>
<keyword evidence="1" id="KW-0812">Transmembrane</keyword>
<dbReference type="Proteomes" id="UP000306340">
    <property type="component" value="Unassembled WGS sequence"/>
</dbReference>
<dbReference type="Gene3D" id="2.60.120.10">
    <property type="entry name" value="Jelly Rolls"/>
    <property type="match status" value="1"/>
</dbReference>
<dbReference type="InterPro" id="IPR002645">
    <property type="entry name" value="STAS_dom"/>
</dbReference>
<comment type="caution">
    <text evidence="4">The sequence shown here is derived from an EMBL/GenBank/DDBJ whole genome shotgun (WGS) entry which is preliminary data.</text>
</comment>
<dbReference type="SUPFAM" id="SSF52091">
    <property type="entry name" value="SpoIIaa-like"/>
    <property type="match status" value="1"/>
</dbReference>
<dbReference type="InterPro" id="IPR000595">
    <property type="entry name" value="cNMP-bd_dom"/>
</dbReference>
<name>A0A4U0Z273_9RHOB</name>
<dbReference type="RefSeq" id="WP_136790931.1">
    <property type="nucleotide sequence ID" value="NZ_SWAU01000004.1"/>
</dbReference>
<dbReference type="SUPFAM" id="SSF51206">
    <property type="entry name" value="cAMP-binding domain-like"/>
    <property type="match status" value="1"/>
</dbReference>
<organism evidence="4 5">
    <name type="scientific">Cereibacter changlensis</name>
    <dbReference type="NCBI Taxonomy" id="402884"/>
    <lineage>
        <taxon>Bacteria</taxon>
        <taxon>Pseudomonadati</taxon>
        <taxon>Pseudomonadota</taxon>
        <taxon>Alphaproteobacteria</taxon>
        <taxon>Rhodobacterales</taxon>
        <taxon>Paracoccaceae</taxon>
        <taxon>Cereibacter</taxon>
    </lineage>
</organism>
<evidence type="ECO:0000259" key="2">
    <source>
        <dbReference type="PROSITE" id="PS50042"/>
    </source>
</evidence>
<keyword evidence="1" id="KW-0472">Membrane</keyword>
<dbReference type="PANTHER" id="PTHR43310:SF1">
    <property type="entry name" value="SULFATE TRANSPORTER YBAR-RELATED"/>
    <property type="match status" value="1"/>
</dbReference>
<feature type="transmembrane region" description="Helical" evidence="1">
    <location>
        <begin position="147"/>
        <end position="167"/>
    </location>
</feature>